<evidence type="ECO:0000313" key="2">
    <source>
        <dbReference type="EMBL" id="OHT18412.1"/>
    </source>
</evidence>
<accession>A0A1S1H9A4</accession>
<protein>
    <recommendedName>
        <fullName evidence="1">Lipocalin-like domain-containing protein</fullName>
    </recommendedName>
</protein>
<organism evidence="2 3">
    <name type="scientific">Edaphosphingomonas haloaromaticamans</name>
    <dbReference type="NCBI Taxonomy" id="653954"/>
    <lineage>
        <taxon>Bacteria</taxon>
        <taxon>Pseudomonadati</taxon>
        <taxon>Pseudomonadota</taxon>
        <taxon>Alphaproteobacteria</taxon>
        <taxon>Sphingomonadales</taxon>
        <taxon>Rhizorhabdaceae</taxon>
        <taxon>Edaphosphingomonas</taxon>
    </lineage>
</organism>
<reference evidence="2 3" key="1">
    <citation type="submission" date="2016-09" db="EMBL/GenBank/DDBJ databases">
        <title>Metabolic pathway, cell adaptation mechanisms and a novel monoxygenase revealed through proteogenomic-transcription analysis of a Sphingomonas haloaromaticamans strain degrading the fungicide ortho-phenylphenol.</title>
        <authorList>
            <person name="Perruchon C."/>
            <person name="Papadopoulou E.S."/>
            <person name="Rousidou C."/>
            <person name="Vasileiadis S."/>
            <person name="Tanou G."/>
            <person name="Amoutzias G."/>
            <person name="Molassiotis A."/>
            <person name="Karpouzas D.G."/>
        </authorList>
    </citation>
    <scope>NUCLEOTIDE SEQUENCE [LARGE SCALE GENOMIC DNA]</scope>
    <source>
        <strain evidence="2 3">P3</strain>
    </source>
</reference>
<dbReference type="RefSeq" id="WP_015459051.1">
    <property type="nucleotide sequence ID" value="NZ_MIPT01000001.1"/>
</dbReference>
<gene>
    <name evidence="2" type="ORF">BHE75_00383</name>
</gene>
<evidence type="ECO:0000313" key="3">
    <source>
        <dbReference type="Proteomes" id="UP000179467"/>
    </source>
</evidence>
<dbReference type="Pfam" id="PF13924">
    <property type="entry name" value="Lipocalin_5"/>
    <property type="match status" value="1"/>
</dbReference>
<dbReference type="Proteomes" id="UP000179467">
    <property type="component" value="Unassembled WGS sequence"/>
</dbReference>
<evidence type="ECO:0000259" key="1">
    <source>
        <dbReference type="Pfam" id="PF13924"/>
    </source>
</evidence>
<keyword evidence="3" id="KW-1185">Reference proteome</keyword>
<name>A0A1S1H9A4_9SPHN</name>
<dbReference type="EMBL" id="MIPT01000001">
    <property type="protein sequence ID" value="OHT18412.1"/>
    <property type="molecule type" value="Genomic_DNA"/>
</dbReference>
<dbReference type="AlphaFoldDB" id="A0A1S1H9A4"/>
<proteinExistence type="predicted"/>
<dbReference type="OrthoDB" id="8370150at2"/>
<feature type="domain" description="Lipocalin-like" evidence="1">
    <location>
        <begin position="14"/>
        <end position="127"/>
    </location>
</feature>
<dbReference type="InterPro" id="IPR024311">
    <property type="entry name" value="Lipocalin-like"/>
</dbReference>
<comment type="caution">
    <text evidence="2">The sequence shown here is derived from an EMBL/GenBank/DDBJ whole genome shotgun (WGS) entry which is preliminary data.</text>
</comment>
<sequence>MTADDEKLRRKLLGAWELVLWKNRRHDEDMDYPFGRDARGLLVYTADGHMSVQMVRPGVQPLGAPPASAPIEKLRAAFNGFVGYFGRFTVDAAHCIVVHHIDGAWHPDVKGDQVRHCRIVDDHLFLEGEAPTGWVTIEWRRAGA</sequence>